<gene>
    <name evidence="2" type="ORF">IAC72_00255</name>
</gene>
<dbReference type="InterPro" id="IPR022742">
    <property type="entry name" value="Hydrolase_4"/>
</dbReference>
<dbReference type="Proteomes" id="UP000886852">
    <property type="component" value="Unassembled WGS sequence"/>
</dbReference>
<evidence type="ECO:0000313" key="2">
    <source>
        <dbReference type="EMBL" id="HIU90433.1"/>
    </source>
</evidence>
<sequence>MIRQFTSHDGRSVALYTWDEVKNPVGVVKIAHGMAEHSARYDDFAKYLNSQGFVVVMNDHRGHGLTAEKDSLGYEEGDMWANNVADQVTILNYCRQKYSLPLFMMGHSYGSFVTQAVMESHPDADGFILCGSNLMKGAAYPLCRVIAQNMCRNKGGRYPARLIVDLSFKSYEKRFGGENAWLNRDKDEVKKYNEDEMCGFVCSANFYRTFMQGISGLYKRENYSAIDVDAPLFIIAGDSDPVGAYGKGVKKLAKFYSDTVGVKDVEMRLYEGARHEILNETCKAQVYADVAQWLKDHVDGK</sequence>
<feature type="domain" description="Serine aminopeptidase S33" evidence="1">
    <location>
        <begin position="23"/>
        <end position="281"/>
    </location>
</feature>
<organism evidence="2 3">
    <name type="scientific">Candidatus Fimimonas merdipullorum</name>
    <dbReference type="NCBI Taxonomy" id="2840822"/>
    <lineage>
        <taxon>Bacteria</taxon>
        <taxon>Pseudomonadati</taxon>
        <taxon>Myxococcota</taxon>
        <taxon>Myxococcia</taxon>
        <taxon>Myxococcales</taxon>
        <taxon>Cystobacterineae</taxon>
        <taxon>Myxococcaceae</taxon>
        <taxon>Myxococcaceae incertae sedis</taxon>
        <taxon>Candidatus Fimimonas</taxon>
    </lineage>
</organism>
<dbReference type="GO" id="GO:0016787">
    <property type="term" value="F:hydrolase activity"/>
    <property type="evidence" value="ECO:0007669"/>
    <property type="project" value="UniProtKB-KW"/>
</dbReference>
<dbReference type="SUPFAM" id="SSF53474">
    <property type="entry name" value="alpha/beta-Hydrolases"/>
    <property type="match status" value="1"/>
</dbReference>
<keyword evidence="2" id="KW-0378">Hydrolase</keyword>
<name>A0A9D1MVX9_9BACT</name>
<dbReference type="AlphaFoldDB" id="A0A9D1MVX9"/>
<dbReference type="InterPro" id="IPR051044">
    <property type="entry name" value="MAG_DAG_Lipase"/>
</dbReference>
<reference evidence="2" key="2">
    <citation type="journal article" date="2021" name="PeerJ">
        <title>Extensive microbial diversity within the chicken gut microbiome revealed by metagenomics and culture.</title>
        <authorList>
            <person name="Gilroy R."/>
            <person name="Ravi A."/>
            <person name="Getino M."/>
            <person name="Pursley I."/>
            <person name="Horton D.L."/>
            <person name="Alikhan N.F."/>
            <person name="Baker D."/>
            <person name="Gharbi K."/>
            <person name="Hall N."/>
            <person name="Watson M."/>
            <person name="Adriaenssens E.M."/>
            <person name="Foster-Nyarko E."/>
            <person name="Jarju S."/>
            <person name="Secka A."/>
            <person name="Antonio M."/>
            <person name="Oren A."/>
            <person name="Chaudhuri R.R."/>
            <person name="La Ragione R."/>
            <person name="Hildebrand F."/>
            <person name="Pallen M.J."/>
        </authorList>
    </citation>
    <scope>NUCLEOTIDE SEQUENCE</scope>
    <source>
        <strain evidence="2">ChiHjej12B11-7776</strain>
    </source>
</reference>
<dbReference type="PANTHER" id="PTHR11614">
    <property type="entry name" value="PHOSPHOLIPASE-RELATED"/>
    <property type="match status" value="1"/>
</dbReference>
<protein>
    <submittedName>
        <fullName evidence="2">Alpha/beta hydrolase</fullName>
    </submittedName>
</protein>
<dbReference type="Gene3D" id="3.40.50.1820">
    <property type="entry name" value="alpha/beta hydrolase"/>
    <property type="match status" value="1"/>
</dbReference>
<accession>A0A9D1MVX9</accession>
<reference evidence="2" key="1">
    <citation type="submission" date="2020-10" db="EMBL/GenBank/DDBJ databases">
        <authorList>
            <person name="Gilroy R."/>
        </authorList>
    </citation>
    <scope>NUCLEOTIDE SEQUENCE</scope>
    <source>
        <strain evidence="2">ChiHjej12B11-7776</strain>
    </source>
</reference>
<comment type="caution">
    <text evidence="2">The sequence shown here is derived from an EMBL/GenBank/DDBJ whole genome shotgun (WGS) entry which is preliminary data.</text>
</comment>
<evidence type="ECO:0000259" key="1">
    <source>
        <dbReference type="Pfam" id="PF12146"/>
    </source>
</evidence>
<dbReference type="InterPro" id="IPR029058">
    <property type="entry name" value="AB_hydrolase_fold"/>
</dbReference>
<dbReference type="Pfam" id="PF12146">
    <property type="entry name" value="Hydrolase_4"/>
    <property type="match status" value="1"/>
</dbReference>
<dbReference type="EMBL" id="DVOC01000008">
    <property type="protein sequence ID" value="HIU90433.1"/>
    <property type="molecule type" value="Genomic_DNA"/>
</dbReference>
<proteinExistence type="predicted"/>
<evidence type="ECO:0000313" key="3">
    <source>
        <dbReference type="Proteomes" id="UP000886852"/>
    </source>
</evidence>